<protein>
    <submittedName>
        <fullName evidence="2">Uncharacterized protein</fullName>
    </submittedName>
</protein>
<gene>
    <name evidence="2" type="ORF">BJ508DRAFT_151873</name>
</gene>
<proteinExistence type="predicted"/>
<dbReference type="AlphaFoldDB" id="A0A3N4HYC3"/>
<feature type="region of interest" description="Disordered" evidence="1">
    <location>
        <begin position="1"/>
        <end position="21"/>
    </location>
</feature>
<name>A0A3N4HYC3_ASCIM</name>
<dbReference type="EMBL" id="ML119706">
    <property type="protein sequence ID" value="RPA78855.1"/>
    <property type="molecule type" value="Genomic_DNA"/>
</dbReference>
<evidence type="ECO:0000313" key="3">
    <source>
        <dbReference type="Proteomes" id="UP000275078"/>
    </source>
</evidence>
<organism evidence="2 3">
    <name type="scientific">Ascobolus immersus RN42</name>
    <dbReference type="NCBI Taxonomy" id="1160509"/>
    <lineage>
        <taxon>Eukaryota</taxon>
        <taxon>Fungi</taxon>
        <taxon>Dikarya</taxon>
        <taxon>Ascomycota</taxon>
        <taxon>Pezizomycotina</taxon>
        <taxon>Pezizomycetes</taxon>
        <taxon>Pezizales</taxon>
        <taxon>Ascobolaceae</taxon>
        <taxon>Ascobolus</taxon>
    </lineage>
</organism>
<evidence type="ECO:0000256" key="1">
    <source>
        <dbReference type="SAM" id="MobiDB-lite"/>
    </source>
</evidence>
<dbReference type="Proteomes" id="UP000275078">
    <property type="component" value="Unassembled WGS sequence"/>
</dbReference>
<sequence length="166" mass="19556">MQPYTENRRLRRRKSTTTRAYQFHSRCPLHWQLEKQRMGPAPERSFDTVNGDSNRFARSEHKPRVTDNSSRKRQASEMDTLVMTVRGDGITKEPSRSREEATFTSFHHRFLQDLKFLTTIHYSNSSVQLSTSQVPVHLQKTNTISQNPVYNQQPHQRSLNHRFTIT</sequence>
<reference evidence="2 3" key="1">
    <citation type="journal article" date="2018" name="Nat. Ecol. Evol.">
        <title>Pezizomycetes genomes reveal the molecular basis of ectomycorrhizal truffle lifestyle.</title>
        <authorList>
            <person name="Murat C."/>
            <person name="Payen T."/>
            <person name="Noel B."/>
            <person name="Kuo A."/>
            <person name="Morin E."/>
            <person name="Chen J."/>
            <person name="Kohler A."/>
            <person name="Krizsan K."/>
            <person name="Balestrini R."/>
            <person name="Da Silva C."/>
            <person name="Montanini B."/>
            <person name="Hainaut M."/>
            <person name="Levati E."/>
            <person name="Barry K.W."/>
            <person name="Belfiori B."/>
            <person name="Cichocki N."/>
            <person name="Clum A."/>
            <person name="Dockter R.B."/>
            <person name="Fauchery L."/>
            <person name="Guy J."/>
            <person name="Iotti M."/>
            <person name="Le Tacon F."/>
            <person name="Lindquist E.A."/>
            <person name="Lipzen A."/>
            <person name="Malagnac F."/>
            <person name="Mello A."/>
            <person name="Molinier V."/>
            <person name="Miyauchi S."/>
            <person name="Poulain J."/>
            <person name="Riccioni C."/>
            <person name="Rubini A."/>
            <person name="Sitrit Y."/>
            <person name="Splivallo R."/>
            <person name="Traeger S."/>
            <person name="Wang M."/>
            <person name="Zifcakova L."/>
            <person name="Wipf D."/>
            <person name="Zambonelli A."/>
            <person name="Paolocci F."/>
            <person name="Nowrousian M."/>
            <person name="Ottonello S."/>
            <person name="Baldrian P."/>
            <person name="Spatafora J.W."/>
            <person name="Henrissat B."/>
            <person name="Nagy L.G."/>
            <person name="Aury J.M."/>
            <person name="Wincker P."/>
            <person name="Grigoriev I.V."/>
            <person name="Bonfante P."/>
            <person name="Martin F.M."/>
        </authorList>
    </citation>
    <scope>NUCLEOTIDE SEQUENCE [LARGE SCALE GENOMIC DNA]</scope>
    <source>
        <strain evidence="2 3">RN42</strain>
    </source>
</reference>
<keyword evidence="3" id="KW-1185">Reference proteome</keyword>
<feature type="compositionally biased region" description="Basic and acidic residues" evidence="1">
    <location>
        <begin position="55"/>
        <end position="65"/>
    </location>
</feature>
<accession>A0A3N4HYC3</accession>
<feature type="region of interest" description="Disordered" evidence="1">
    <location>
        <begin position="38"/>
        <end position="78"/>
    </location>
</feature>
<evidence type="ECO:0000313" key="2">
    <source>
        <dbReference type="EMBL" id="RPA78855.1"/>
    </source>
</evidence>